<dbReference type="Proteomes" id="UP000006681">
    <property type="component" value="Chromosome"/>
</dbReference>
<keyword evidence="2" id="KW-0812">Transmembrane</keyword>
<sequence length="230" mass="25684">MSEKKPEEKQARRPPYQQYPAYPPPPPPPPQMPPPPPPQYRPPPPPPYSQPYQPPPQPPPRQVPVTRPVTQQPRIEELTPNLSKLVLYLGIPLALIAIIFVITAITLFPTTSDAYVPYSSIAFMASLITVAAALIVSFIAMYQIAMGLDRRFEYLTRIIRQQSSTAQVTTTPSTPQYLPQPQQSPERILAPPPRPPQVKPQQPQQPAPQEEGVGEEQQPQEGSEESLNEE</sequence>
<dbReference type="OrthoDB" id="29293at2157"/>
<evidence type="ECO:0000313" key="3">
    <source>
        <dbReference type="EMBL" id="ADN51831.1"/>
    </source>
</evidence>
<keyword evidence="2" id="KW-1133">Transmembrane helix</keyword>
<reference evidence="4" key="2">
    <citation type="journal article" date="2010" name="Stand. Genomic Sci.">
        <title>Complete genome sequence of Vulcanisaeta distributa type strain (IC-017T).</title>
        <authorList>
            <person name="Mavromatis K."/>
            <person name="Sikorski J."/>
            <person name="Pabst E."/>
            <person name="Teshima H."/>
            <person name="Lapidus A."/>
            <person name="Lucas S."/>
            <person name="Nolan M."/>
            <person name="Glavina Del Rio T."/>
            <person name="Cheng J."/>
            <person name="Bruce D."/>
            <person name="Goodwin L."/>
            <person name="Pitluck S."/>
            <person name="Liolios K."/>
            <person name="Ivanova N."/>
            <person name="Mikhailova N."/>
            <person name="Pati A."/>
            <person name="Chen A."/>
            <person name="Palaniappan K."/>
            <person name="Land M."/>
            <person name="Hauser L."/>
            <person name="Chang Y."/>
            <person name="Jeffries C."/>
            <person name="Rohde M."/>
            <person name="Spring S."/>
            <person name="Goker M."/>
            <person name="Wirth R."/>
            <person name="Woyke T."/>
            <person name="Bristow J."/>
            <person name="Eisen J."/>
            <person name="Markowitz V."/>
            <person name="Hugenholtz P."/>
            <person name="Klenk H."/>
            <person name="Kyrpides N."/>
        </authorList>
    </citation>
    <scope>NUCLEOTIDE SEQUENCE [LARGE SCALE GENOMIC DNA]</scope>
    <source>
        <strain evidence="4">DSM 14429 / JCM 11212 / NBRC 100878 / IC-017</strain>
    </source>
</reference>
<evidence type="ECO:0000256" key="2">
    <source>
        <dbReference type="SAM" id="Phobius"/>
    </source>
</evidence>
<proteinExistence type="predicted"/>
<feature type="region of interest" description="Disordered" evidence="1">
    <location>
        <begin position="1"/>
        <end position="66"/>
    </location>
</feature>
<gene>
    <name evidence="3" type="ordered locus">Vdis_2466</name>
</gene>
<feature type="compositionally biased region" description="Polar residues" evidence="1">
    <location>
        <begin position="163"/>
        <end position="185"/>
    </location>
</feature>
<protein>
    <submittedName>
        <fullName evidence="3">Uncharacterized protein</fullName>
    </submittedName>
</protein>
<evidence type="ECO:0000256" key="1">
    <source>
        <dbReference type="SAM" id="MobiDB-lite"/>
    </source>
</evidence>
<keyword evidence="4" id="KW-1185">Reference proteome</keyword>
<accession>E1QRL7</accession>
<feature type="compositionally biased region" description="Pro residues" evidence="1">
    <location>
        <begin position="190"/>
        <end position="206"/>
    </location>
</feature>
<dbReference type="GeneID" id="9753426"/>
<dbReference type="STRING" id="572478.Vdis_2466"/>
<name>E1QRL7_VULDI</name>
<dbReference type="HOGENOM" id="CLU_1202671_0_0_2"/>
<evidence type="ECO:0000313" key="4">
    <source>
        <dbReference type="Proteomes" id="UP000006681"/>
    </source>
</evidence>
<dbReference type="eggNOG" id="arCOG05652">
    <property type="taxonomic scope" value="Archaea"/>
</dbReference>
<organism evidence="3 4">
    <name type="scientific">Vulcanisaeta distributa (strain DSM 14429 / JCM 11212 / NBRC 100878 / IC-017)</name>
    <dbReference type="NCBI Taxonomy" id="572478"/>
    <lineage>
        <taxon>Archaea</taxon>
        <taxon>Thermoproteota</taxon>
        <taxon>Thermoprotei</taxon>
        <taxon>Thermoproteales</taxon>
        <taxon>Thermoproteaceae</taxon>
        <taxon>Vulcanisaeta</taxon>
    </lineage>
</organism>
<feature type="compositionally biased region" description="Low complexity" evidence="1">
    <location>
        <begin position="207"/>
        <end position="221"/>
    </location>
</feature>
<feature type="transmembrane region" description="Helical" evidence="2">
    <location>
        <begin position="85"/>
        <end position="108"/>
    </location>
</feature>
<feature type="compositionally biased region" description="Basic and acidic residues" evidence="1">
    <location>
        <begin position="1"/>
        <end position="11"/>
    </location>
</feature>
<feature type="region of interest" description="Disordered" evidence="1">
    <location>
        <begin position="163"/>
        <end position="230"/>
    </location>
</feature>
<dbReference type="AlphaFoldDB" id="E1QRL7"/>
<feature type="compositionally biased region" description="Pro residues" evidence="1">
    <location>
        <begin position="21"/>
        <end position="62"/>
    </location>
</feature>
<reference evidence="3 4" key="1">
    <citation type="journal article" date="2010" name="Stand. Genomic Sci.">
        <title>Complete genome sequence of Vulcanisaeta distributa type strain (IC-017).</title>
        <authorList>
            <person name="Mavromatis K."/>
            <person name="Sikorski J."/>
            <person name="Pabst E."/>
            <person name="Teshima H."/>
            <person name="Lapidus A."/>
            <person name="Lucas S."/>
            <person name="Nolan M."/>
            <person name="Glavina Del Rio T."/>
            <person name="Cheng J.F."/>
            <person name="Bruce D."/>
            <person name="Goodwin L."/>
            <person name="Pitluck S."/>
            <person name="Liolios K."/>
            <person name="Ivanova N."/>
            <person name="Mikhailova N."/>
            <person name="Pati A."/>
            <person name="Chen A."/>
            <person name="Palaniappan K."/>
            <person name="Land M."/>
            <person name="Hauser L."/>
            <person name="Chang Y.J."/>
            <person name="Jeffries C.D."/>
            <person name="Rohde M."/>
            <person name="Spring S."/>
            <person name="Goker M."/>
            <person name="Wirth R."/>
            <person name="Woyke T."/>
            <person name="Bristow J."/>
            <person name="Eisen J.A."/>
            <person name="Markowitz V."/>
            <person name="Hugenholtz P."/>
            <person name="Klenk H.P."/>
            <person name="Kyrpides N.C."/>
        </authorList>
    </citation>
    <scope>NUCLEOTIDE SEQUENCE [LARGE SCALE GENOMIC DNA]</scope>
    <source>
        <strain evidence="4">DSM 14429 / JCM 11212 / NBRC 100878 / IC-017</strain>
    </source>
</reference>
<dbReference type="KEGG" id="vdi:Vdis_2466"/>
<dbReference type="RefSeq" id="WP_013337556.1">
    <property type="nucleotide sequence ID" value="NC_014537.1"/>
</dbReference>
<feature type="transmembrane region" description="Helical" evidence="2">
    <location>
        <begin position="120"/>
        <end position="142"/>
    </location>
</feature>
<keyword evidence="2" id="KW-0472">Membrane</keyword>
<dbReference type="EMBL" id="CP002100">
    <property type="protein sequence ID" value="ADN51831.1"/>
    <property type="molecule type" value="Genomic_DNA"/>
</dbReference>